<dbReference type="AlphaFoldDB" id="A0A6F8PTZ9"/>
<dbReference type="InterPro" id="IPR018323">
    <property type="entry name" value="OM_lipoprot_carrier_LolA_Pbac"/>
</dbReference>
<reference evidence="12" key="1">
    <citation type="submission" date="2019-11" db="EMBL/GenBank/DDBJ databases">
        <title>Isolation and characterization of two novel species in the genus Thiomicrorhabdus.</title>
        <authorList>
            <person name="Mochizuki J."/>
            <person name="Kojima H."/>
            <person name="Fukui M."/>
        </authorList>
    </citation>
    <scope>NUCLEOTIDE SEQUENCE [LARGE SCALE GENOMIC DNA]</scope>
    <source>
        <strain evidence="12">aks77</strain>
    </source>
</reference>
<comment type="subunit">
    <text evidence="3 10">Monomer.</text>
</comment>
<dbReference type="CDD" id="cd16325">
    <property type="entry name" value="LolA"/>
    <property type="match status" value="1"/>
</dbReference>
<dbReference type="SUPFAM" id="SSF89392">
    <property type="entry name" value="Prokaryotic lipoproteins and lipoprotein localization factors"/>
    <property type="match status" value="1"/>
</dbReference>
<evidence type="ECO:0000256" key="5">
    <source>
        <dbReference type="ARBA" id="ARBA00022448"/>
    </source>
</evidence>
<keyword evidence="9 10" id="KW-0143">Chaperone</keyword>
<evidence type="ECO:0000256" key="8">
    <source>
        <dbReference type="ARBA" id="ARBA00022927"/>
    </source>
</evidence>
<dbReference type="GO" id="GO:0042953">
    <property type="term" value="P:lipoprotein transport"/>
    <property type="evidence" value="ECO:0007669"/>
    <property type="project" value="InterPro"/>
</dbReference>
<dbReference type="HAMAP" id="MF_00240">
    <property type="entry name" value="LolA"/>
    <property type="match status" value="1"/>
</dbReference>
<evidence type="ECO:0000256" key="2">
    <source>
        <dbReference type="ARBA" id="ARBA00007615"/>
    </source>
</evidence>
<accession>A0A6F8PTZ9</accession>
<evidence type="ECO:0000256" key="7">
    <source>
        <dbReference type="ARBA" id="ARBA00022764"/>
    </source>
</evidence>
<keyword evidence="6 10" id="KW-0732">Signal</keyword>
<dbReference type="InterPro" id="IPR029046">
    <property type="entry name" value="LolA/LolB/LppX"/>
</dbReference>
<dbReference type="KEGG" id="tse:THMIRHAS_09490"/>
<evidence type="ECO:0000313" key="12">
    <source>
        <dbReference type="Proteomes" id="UP000501726"/>
    </source>
</evidence>
<comment type="function">
    <text evidence="10">Participates in the translocation of lipoproteins from the inner membrane to the outer membrane. Only forms a complex with a lipoprotein if the residue after the N-terminal Cys is not an aspartate (The Asp acts as a targeting signal to indicate that the lipoprotein should stay in the inner membrane).</text>
</comment>
<dbReference type="InterPro" id="IPR004564">
    <property type="entry name" value="OM_lipoprot_carrier_LolA-like"/>
</dbReference>
<sequence precursor="true">MLLTLKKSLLVASGLFCLSWNAFAQANPLQDFVNSLHTFEANFAQQTLEDSPFSSANPPKTGHFQLLRPGKLVWEYSAKDAQRIVVDGQNLWVLDKDLEQVTVRPIAEVQADIPLSWLLYDEKIQDKFTIIFAGERQGMVWYNLTPKAATYFQSIEVGLKAGVMQQVLMYEGPENITKINFSQVQINQPIAPQNFEFTLPQDLDVIGQPSER</sequence>
<comment type="subcellular location">
    <subcellularLocation>
        <location evidence="1 10">Periplasm</location>
    </subcellularLocation>
</comment>
<gene>
    <name evidence="10 11" type="primary">lolA</name>
    <name evidence="11" type="ORF">THMIRHAS_09490</name>
</gene>
<evidence type="ECO:0000313" key="11">
    <source>
        <dbReference type="EMBL" id="BBP45576.1"/>
    </source>
</evidence>
<evidence type="ECO:0000256" key="4">
    <source>
        <dbReference type="ARBA" id="ARBA00014035"/>
    </source>
</evidence>
<evidence type="ECO:0000256" key="3">
    <source>
        <dbReference type="ARBA" id="ARBA00011245"/>
    </source>
</evidence>
<keyword evidence="11" id="KW-0449">Lipoprotein</keyword>
<keyword evidence="12" id="KW-1185">Reference proteome</keyword>
<evidence type="ECO:0000256" key="9">
    <source>
        <dbReference type="ARBA" id="ARBA00023186"/>
    </source>
</evidence>
<dbReference type="Gene3D" id="2.50.20.10">
    <property type="entry name" value="Lipoprotein localisation LolA/LolB/LppX"/>
    <property type="match status" value="1"/>
</dbReference>
<dbReference type="PANTHER" id="PTHR35869:SF1">
    <property type="entry name" value="OUTER-MEMBRANE LIPOPROTEIN CARRIER PROTEIN"/>
    <property type="match status" value="1"/>
</dbReference>
<evidence type="ECO:0000256" key="10">
    <source>
        <dbReference type="HAMAP-Rule" id="MF_00240"/>
    </source>
</evidence>
<keyword evidence="5 10" id="KW-0813">Transport</keyword>
<dbReference type="Proteomes" id="UP000501726">
    <property type="component" value="Chromosome"/>
</dbReference>
<organism evidence="11 12">
    <name type="scientific">Thiosulfatimonas sediminis</name>
    <dbReference type="NCBI Taxonomy" id="2675054"/>
    <lineage>
        <taxon>Bacteria</taxon>
        <taxon>Pseudomonadati</taxon>
        <taxon>Pseudomonadota</taxon>
        <taxon>Gammaproteobacteria</taxon>
        <taxon>Thiotrichales</taxon>
        <taxon>Piscirickettsiaceae</taxon>
        <taxon>Thiosulfatimonas</taxon>
    </lineage>
</organism>
<comment type="similarity">
    <text evidence="2 10">Belongs to the LolA family.</text>
</comment>
<dbReference type="PANTHER" id="PTHR35869">
    <property type="entry name" value="OUTER-MEMBRANE LIPOPROTEIN CARRIER PROTEIN"/>
    <property type="match status" value="1"/>
</dbReference>
<evidence type="ECO:0000256" key="1">
    <source>
        <dbReference type="ARBA" id="ARBA00004418"/>
    </source>
</evidence>
<protein>
    <recommendedName>
        <fullName evidence="4 10">Outer-membrane lipoprotein carrier protein</fullName>
    </recommendedName>
</protein>
<dbReference type="GO" id="GO:0044874">
    <property type="term" value="P:lipoprotein localization to outer membrane"/>
    <property type="evidence" value="ECO:0007669"/>
    <property type="project" value="UniProtKB-UniRule"/>
</dbReference>
<dbReference type="RefSeq" id="WP_173271412.1">
    <property type="nucleotide sequence ID" value="NZ_AP021889.1"/>
</dbReference>
<evidence type="ECO:0000256" key="6">
    <source>
        <dbReference type="ARBA" id="ARBA00022729"/>
    </source>
</evidence>
<proteinExistence type="inferred from homology"/>
<keyword evidence="7 10" id="KW-0574">Periplasm</keyword>
<dbReference type="Pfam" id="PF03548">
    <property type="entry name" value="LolA"/>
    <property type="match status" value="1"/>
</dbReference>
<name>A0A6F8PTZ9_9GAMM</name>
<keyword evidence="8 10" id="KW-0653">Protein transport</keyword>
<feature type="chain" id="PRO_5026399634" description="Outer-membrane lipoprotein carrier protein" evidence="10">
    <location>
        <begin position="25"/>
        <end position="212"/>
    </location>
</feature>
<dbReference type="EMBL" id="AP021889">
    <property type="protein sequence ID" value="BBP45576.1"/>
    <property type="molecule type" value="Genomic_DNA"/>
</dbReference>
<dbReference type="GO" id="GO:0042597">
    <property type="term" value="C:periplasmic space"/>
    <property type="evidence" value="ECO:0007669"/>
    <property type="project" value="UniProtKB-SubCell"/>
</dbReference>
<feature type="signal peptide" evidence="10">
    <location>
        <begin position="1"/>
        <end position="24"/>
    </location>
</feature>